<reference evidence="2 3" key="1">
    <citation type="submission" date="2018-10" db="EMBL/GenBank/DDBJ databases">
        <title>Comparative analysis of microorganisms from saline springs in Andes Mountain Range, Colombia.</title>
        <authorList>
            <person name="Rubin E."/>
        </authorList>
    </citation>
    <scope>NUCLEOTIDE SEQUENCE [LARGE SCALE GENOMIC DNA]</scope>
    <source>
        <strain evidence="2 3">USBA GBX 843</strain>
    </source>
</reference>
<gene>
    <name evidence="2" type="ORF">BCL79_2854</name>
</gene>
<evidence type="ECO:0000256" key="1">
    <source>
        <dbReference type="ARBA" id="ARBA00009964"/>
    </source>
</evidence>
<dbReference type="AlphaFoldDB" id="A0A498CGZ5"/>
<comment type="similarity">
    <text evidence="1">Belongs to the transposase 8 family.</text>
</comment>
<dbReference type="InterPro" id="IPR002514">
    <property type="entry name" value="Transposase_8"/>
</dbReference>
<dbReference type="GO" id="GO:0004803">
    <property type="term" value="F:transposase activity"/>
    <property type="evidence" value="ECO:0007669"/>
    <property type="project" value="InterPro"/>
</dbReference>
<dbReference type="SUPFAM" id="SSF46689">
    <property type="entry name" value="Homeodomain-like"/>
    <property type="match status" value="1"/>
</dbReference>
<dbReference type="EMBL" id="RCDC01000005">
    <property type="protein sequence ID" value="RLK53546.1"/>
    <property type="molecule type" value="Genomic_DNA"/>
</dbReference>
<accession>A0A498CGZ5</accession>
<organism evidence="2 3">
    <name type="scientific">Stenotrophomonas rhizophila</name>
    <dbReference type="NCBI Taxonomy" id="216778"/>
    <lineage>
        <taxon>Bacteria</taxon>
        <taxon>Pseudomonadati</taxon>
        <taxon>Pseudomonadota</taxon>
        <taxon>Gammaproteobacteria</taxon>
        <taxon>Lysobacterales</taxon>
        <taxon>Lysobacteraceae</taxon>
        <taxon>Stenotrophomonas</taxon>
    </lineage>
</organism>
<dbReference type="InterPro" id="IPR009057">
    <property type="entry name" value="Homeodomain-like_sf"/>
</dbReference>
<dbReference type="Pfam" id="PF01527">
    <property type="entry name" value="HTH_Tnp_1"/>
    <property type="match status" value="1"/>
</dbReference>
<comment type="caution">
    <text evidence="2">The sequence shown here is derived from an EMBL/GenBank/DDBJ whole genome shotgun (WGS) entry which is preliminary data.</text>
</comment>
<proteinExistence type="inferred from homology"/>
<protein>
    <submittedName>
        <fullName evidence="2">Putative transposase</fullName>
    </submittedName>
</protein>
<evidence type="ECO:0000313" key="2">
    <source>
        <dbReference type="EMBL" id="RLK53546.1"/>
    </source>
</evidence>
<dbReference type="Proteomes" id="UP000274786">
    <property type="component" value="Unassembled WGS sequence"/>
</dbReference>
<dbReference type="InterPro" id="IPR052546">
    <property type="entry name" value="Transposase_8_domain"/>
</dbReference>
<dbReference type="PANTHER" id="PTHR33609:SF1">
    <property type="entry name" value="TRANSPOSASE"/>
    <property type="match status" value="1"/>
</dbReference>
<dbReference type="PANTHER" id="PTHR33609">
    <property type="entry name" value="LOW CALCIUM RESPONSE LOCUS PROTEIN S"/>
    <property type="match status" value="1"/>
</dbReference>
<dbReference type="GO" id="GO:0003677">
    <property type="term" value="F:DNA binding"/>
    <property type="evidence" value="ECO:0007669"/>
    <property type="project" value="InterPro"/>
</dbReference>
<evidence type="ECO:0000313" key="3">
    <source>
        <dbReference type="Proteomes" id="UP000274786"/>
    </source>
</evidence>
<name>A0A498CGZ5_9GAMM</name>
<sequence>MRTSKFTETQIITILKQGDAGLAVKDLCRQAGISTATYYQWKSKYGGLEASELL</sequence>
<dbReference type="GO" id="GO:0006313">
    <property type="term" value="P:DNA transposition"/>
    <property type="evidence" value="ECO:0007669"/>
    <property type="project" value="InterPro"/>
</dbReference>